<evidence type="ECO:0000313" key="1">
    <source>
        <dbReference type="EMBL" id="GJU07320.1"/>
    </source>
</evidence>
<gene>
    <name evidence="1" type="ORF">Tco_1123750</name>
</gene>
<reference evidence="1" key="1">
    <citation type="journal article" date="2022" name="Int. J. Mol. Sci.">
        <title>Draft Genome of Tanacetum Coccineum: Genomic Comparison of Closely Related Tanacetum-Family Plants.</title>
        <authorList>
            <person name="Yamashiro T."/>
            <person name="Shiraishi A."/>
            <person name="Nakayama K."/>
            <person name="Satake H."/>
        </authorList>
    </citation>
    <scope>NUCLEOTIDE SEQUENCE</scope>
</reference>
<protein>
    <submittedName>
        <fullName evidence="1">Uncharacterized protein</fullName>
    </submittedName>
</protein>
<dbReference type="EMBL" id="BQNB010021526">
    <property type="protein sequence ID" value="GJU07320.1"/>
    <property type="molecule type" value="Genomic_DNA"/>
</dbReference>
<comment type="caution">
    <text evidence="1">The sequence shown here is derived from an EMBL/GenBank/DDBJ whole genome shotgun (WGS) entry which is preliminary data.</text>
</comment>
<accession>A0ABQ5J470</accession>
<dbReference type="Proteomes" id="UP001151760">
    <property type="component" value="Unassembled WGS sequence"/>
</dbReference>
<keyword evidence="2" id="KW-1185">Reference proteome</keyword>
<reference evidence="1" key="2">
    <citation type="submission" date="2022-01" db="EMBL/GenBank/DDBJ databases">
        <authorList>
            <person name="Yamashiro T."/>
            <person name="Shiraishi A."/>
            <person name="Satake H."/>
            <person name="Nakayama K."/>
        </authorList>
    </citation>
    <scope>NUCLEOTIDE SEQUENCE</scope>
</reference>
<evidence type="ECO:0000313" key="2">
    <source>
        <dbReference type="Proteomes" id="UP001151760"/>
    </source>
</evidence>
<name>A0ABQ5J470_9ASTR</name>
<sequence length="124" mass="14533">MENESSNKLKGKSMKFDLSKNDYDWFKFDAPIGKGFDQFCKDELEKMPPSDASYECIGEYRLMINDDDLEHMFDYLLAKDGLSFMEVEKEEMEGKKSKMIGTPNERAENLDKEFDDLGKRQRIC</sequence>
<proteinExistence type="predicted"/>
<organism evidence="1 2">
    <name type="scientific">Tanacetum coccineum</name>
    <dbReference type="NCBI Taxonomy" id="301880"/>
    <lineage>
        <taxon>Eukaryota</taxon>
        <taxon>Viridiplantae</taxon>
        <taxon>Streptophyta</taxon>
        <taxon>Embryophyta</taxon>
        <taxon>Tracheophyta</taxon>
        <taxon>Spermatophyta</taxon>
        <taxon>Magnoliopsida</taxon>
        <taxon>eudicotyledons</taxon>
        <taxon>Gunneridae</taxon>
        <taxon>Pentapetalae</taxon>
        <taxon>asterids</taxon>
        <taxon>campanulids</taxon>
        <taxon>Asterales</taxon>
        <taxon>Asteraceae</taxon>
        <taxon>Asteroideae</taxon>
        <taxon>Anthemideae</taxon>
        <taxon>Anthemidinae</taxon>
        <taxon>Tanacetum</taxon>
    </lineage>
</organism>